<dbReference type="OrthoDB" id="428577at2"/>
<evidence type="ECO:0000256" key="2">
    <source>
        <dbReference type="ARBA" id="ARBA00038358"/>
    </source>
</evidence>
<accession>A0A430A529</accession>
<proteinExistence type="inferred from homology"/>
<keyword evidence="1 5" id="KW-0378">Hydrolase</keyword>
<dbReference type="Gene3D" id="1.50.10.10">
    <property type="match status" value="1"/>
</dbReference>
<name>A0A430A529_9ENTE</name>
<sequence length="359" mass="41720">MENLPLFEEKVPPAVSKNYYYEPVENEDWTDGFWIGMLHLCQEYKPNDEIANVIKKQLDVFQNRLDQEIVLNHHDIGFLYSLSAVADYRLNRTFSSREMALQAADVLMRRYEPNSKVIQAWGSLENKKEQGRMIIDCNMNLPLLFFATEETGNQEYRQAAENHVERAVKYLIRDDNSTYHTYHMDVETGEALQGSTAQGNSDNSCWARGQAWGIYGFANMFNYIDDIKFVEAAVKLADYFIDHLPNNHIAYWDLEFSEGSEEERDTSSSAIMVCGLLELIKQLPISDKRRSVYQAKSIEIIKSLAENYTTKKHPNYNGILVEGVYTKPGNYGVSESTIWGDYFYLEALIRMYQSWYSYW</sequence>
<feature type="binding site" evidence="4">
    <location>
        <position position="212"/>
    </location>
    <ligand>
        <name>substrate</name>
    </ligand>
</feature>
<dbReference type="InterPro" id="IPR010905">
    <property type="entry name" value="Glyco_hydro_88"/>
</dbReference>
<feature type="active site" description="Proton donor" evidence="3">
    <location>
        <position position="136"/>
    </location>
</feature>
<comment type="caution">
    <text evidence="5">The sequence shown here is derived from an EMBL/GenBank/DDBJ whole genome shotgun (WGS) entry which is preliminary data.</text>
</comment>
<feature type="active site" description="Nucleophile" evidence="3">
    <location>
        <position position="75"/>
    </location>
</feature>
<evidence type="ECO:0000313" key="5">
    <source>
        <dbReference type="EMBL" id="RSU01907.1"/>
    </source>
</evidence>
<dbReference type="Proteomes" id="UP000288197">
    <property type="component" value="Unassembled WGS sequence"/>
</dbReference>
<dbReference type="EMBL" id="NGJX01000006">
    <property type="protein sequence ID" value="RSU01907.1"/>
    <property type="molecule type" value="Genomic_DNA"/>
</dbReference>
<comment type="similarity">
    <text evidence="2">Belongs to the glycosyl hydrolase 88 family.</text>
</comment>
<protein>
    <submittedName>
        <fullName evidence="5">Glucuronyl hydrolase</fullName>
    </submittedName>
</protein>
<evidence type="ECO:0000256" key="1">
    <source>
        <dbReference type="ARBA" id="ARBA00022801"/>
    </source>
</evidence>
<organism evidence="5 6">
    <name type="scientific">Vagococcus fluvialis</name>
    <dbReference type="NCBI Taxonomy" id="2738"/>
    <lineage>
        <taxon>Bacteria</taxon>
        <taxon>Bacillati</taxon>
        <taxon>Bacillota</taxon>
        <taxon>Bacilli</taxon>
        <taxon>Lactobacillales</taxon>
        <taxon>Enterococcaceae</taxon>
        <taxon>Vagococcus</taxon>
    </lineage>
</organism>
<dbReference type="PANTHER" id="PTHR36845">
    <property type="entry name" value="HYDROLASE, PUTATIVE (AFU_ORTHOLOGUE AFUA_7G05090)-RELATED"/>
    <property type="match status" value="1"/>
</dbReference>
<feature type="binding site" evidence="4">
    <location>
        <position position="136"/>
    </location>
    <ligand>
        <name>substrate</name>
    </ligand>
</feature>
<dbReference type="InterPro" id="IPR012341">
    <property type="entry name" value="6hp_glycosidase-like_sf"/>
</dbReference>
<keyword evidence="6" id="KW-1185">Reference proteome</keyword>
<reference evidence="5 6" key="1">
    <citation type="submission" date="2017-05" db="EMBL/GenBank/DDBJ databases">
        <title>Vagococcus spp. assemblies.</title>
        <authorList>
            <person name="Gulvik C.A."/>
        </authorList>
    </citation>
    <scope>NUCLEOTIDE SEQUENCE [LARGE SCALE GENOMIC DNA]</scope>
    <source>
        <strain evidence="5 6">NCFB 2497</strain>
    </source>
</reference>
<dbReference type="GeneID" id="63146446"/>
<dbReference type="PANTHER" id="PTHR36845:SF1">
    <property type="entry name" value="HYDROLASE, PUTATIVE (AFU_ORTHOLOGUE AFUA_7G05090)-RELATED"/>
    <property type="match status" value="1"/>
</dbReference>
<dbReference type="GO" id="GO:0052757">
    <property type="term" value="F:chondroitin hydrolase activity"/>
    <property type="evidence" value="ECO:0007669"/>
    <property type="project" value="TreeGrafter"/>
</dbReference>
<evidence type="ECO:0000313" key="6">
    <source>
        <dbReference type="Proteomes" id="UP000288197"/>
    </source>
</evidence>
<feature type="binding site" evidence="4">
    <location>
        <position position="208"/>
    </location>
    <ligand>
        <name>substrate</name>
    </ligand>
</feature>
<dbReference type="AlphaFoldDB" id="A0A430A529"/>
<dbReference type="RefSeq" id="WP_086342780.1">
    <property type="nucleotide sequence ID" value="NZ_CP081461.1"/>
</dbReference>
<dbReference type="GO" id="GO:0000272">
    <property type="term" value="P:polysaccharide catabolic process"/>
    <property type="evidence" value="ECO:0007669"/>
    <property type="project" value="TreeGrafter"/>
</dbReference>
<feature type="binding site" evidence="4">
    <location>
        <position position="75"/>
    </location>
    <ligand>
        <name>substrate</name>
    </ligand>
</feature>
<feature type="binding site" evidence="4">
    <location>
        <position position="194"/>
    </location>
    <ligand>
        <name>substrate</name>
    </ligand>
</feature>
<evidence type="ECO:0000256" key="3">
    <source>
        <dbReference type="PIRSR" id="PIRSR610905-1"/>
    </source>
</evidence>
<gene>
    <name evidence="5" type="ORF">CBF32_07230</name>
</gene>
<dbReference type="InterPro" id="IPR052369">
    <property type="entry name" value="UG_Glycosaminoglycan_Hydrolase"/>
</dbReference>
<dbReference type="SUPFAM" id="SSF48208">
    <property type="entry name" value="Six-hairpin glycosidases"/>
    <property type="match status" value="1"/>
</dbReference>
<dbReference type="Pfam" id="PF07470">
    <property type="entry name" value="Glyco_hydro_88"/>
    <property type="match status" value="1"/>
</dbReference>
<evidence type="ECO:0000256" key="4">
    <source>
        <dbReference type="PIRSR" id="PIRSR610905-2"/>
    </source>
</evidence>
<feature type="binding site" evidence="4">
    <location>
        <position position="196"/>
    </location>
    <ligand>
        <name>substrate</name>
    </ligand>
</feature>
<dbReference type="InterPro" id="IPR008928">
    <property type="entry name" value="6-hairpin_glycosidase_sf"/>
</dbReference>